<comment type="caution">
    <text evidence="5">The sequence shown here is derived from an EMBL/GenBank/DDBJ whole genome shotgun (WGS) entry which is preliminary data.</text>
</comment>
<evidence type="ECO:0000259" key="4">
    <source>
        <dbReference type="Pfam" id="PF17210"/>
    </source>
</evidence>
<protein>
    <recommendedName>
        <fullName evidence="4">SD-repeat containing protein B domain-containing protein</fullName>
    </recommendedName>
</protein>
<name>A0A660S8V3_UNCT6</name>
<comment type="subcellular location">
    <subcellularLocation>
        <location evidence="1">Secreted</location>
    </subcellularLocation>
</comment>
<evidence type="ECO:0000256" key="2">
    <source>
        <dbReference type="ARBA" id="ARBA00022525"/>
    </source>
</evidence>
<dbReference type="AlphaFoldDB" id="A0A660S8V3"/>
<dbReference type="SUPFAM" id="SSF117074">
    <property type="entry name" value="Hypothetical protein PA1324"/>
    <property type="match status" value="1"/>
</dbReference>
<dbReference type="InterPro" id="IPR013783">
    <property type="entry name" value="Ig-like_fold"/>
</dbReference>
<dbReference type="Gene3D" id="2.60.40.10">
    <property type="entry name" value="Immunoglobulins"/>
    <property type="match status" value="1"/>
</dbReference>
<reference evidence="5 6" key="1">
    <citation type="submission" date="2018-06" db="EMBL/GenBank/DDBJ databases">
        <title>Extensive metabolic versatility and redundancy in microbially diverse, dynamic hydrothermal sediments.</title>
        <authorList>
            <person name="Dombrowski N."/>
            <person name="Teske A."/>
            <person name="Baker B.J."/>
        </authorList>
    </citation>
    <scope>NUCLEOTIDE SEQUENCE [LARGE SCALE GENOMIC DNA]</scope>
    <source>
        <strain evidence="5">B35_G9</strain>
    </source>
</reference>
<proteinExistence type="predicted"/>
<dbReference type="GO" id="GO:0005576">
    <property type="term" value="C:extracellular region"/>
    <property type="evidence" value="ECO:0007669"/>
    <property type="project" value="UniProtKB-SubCell"/>
</dbReference>
<gene>
    <name evidence="5" type="ORF">DRP44_05935</name>
</gene>
<accession>A0A660S8V3</accession>
<feature type="non-terminal residue" evidence="5">
    <location>
        <position position="1"/>
    </location>
</feature>
<sequence>IYYKLSTEGLFSTEIGIYKEFVGKNYNINYIAFFNPTFDSVPYVSPGTGIKFGYSNDFFSIGGASQIYAWRYKFLYDNYPDGFSFLSVYFNIHSNSHYYLSGGINFNRDFKNFLTLSHYINQNIKLTKRSYLNTSVRYYMSRIYDHDYSFEEYNLANHYVHNFDFFNISTDMYTCYKNNYFKNNVGISFFINYQRIFGRYSVGYINDPSPIIGEKGAYNNFFLSWNYSNYGISAEFNTVNSSLSKFYIGGRLGHGRTVLEGGYSWNNSIKTFNLSFVTGGNIEEISANILIGKVYFDKNSNRIYDSGDEGIDGISIFLDGKLRGKSDKNGDFKIYFVPGGSHTISLGYGSMPAFIGTKRSLLNIVMPKFGSLKIDMPFFKLSSISGKVFYDDNGNGFYDKGEKGVPNVLVEAGEKWTITDEYGDYTLANLLPGEYLVVPKLIPEGYRLSLYNLRMFIFLKQGDNARDINFGITKQGKNVIMKEF</sequence>
<dbReference type="EMBL" id="QNBC01000081">
    <property type="protein sequence ID" value="RKX65607.1"/>
    <property type="molecule type" value="Genomic_DNA"/>
</dbReference>
<keyword evidence="3" id="KW-0732">Signal</keyword>
<dbReference type="InterPro" id="IPR033764">
    <property type="entry name" value="Sdr_B"/>
</dbReference>
<keyword evidence="2" id="KW-0964">Secreted</keyword>
<organism evidence="5 6">
    <name type="scientific">candidate division TA06 bacterium</name>
    <dbReference type="NCBI Taxonomy" id="2250710"/>
    <lineage>
        <taxon>Bacteria</taxon>
        <taxon>Bacteria division TA06</taxon>
    </lineage>
</organism>
<feature type="domain" description="SD-repeat containing protein B" evidence="4">
    <location>
        <begin position="384"/>
        <end position="450"/>
    </location>
</feature>
<evidence type="ECO:0000256" key="3">
    <source>
        <dbReference type="ARBA" id="ARBA00022729"/>
    </source>
</evidence>
<evidence type="ECO:0000256" key="1">
    <source>
        <dbReference type="ARBA" id="ARBA00004613"/>
    </source>
</evidence>
<evidence type="ECO:0000313" key="5">
    <source>
        <dbReference type="EMBL" id="RKX65607.1"/>
    </source>
</evidence>
<dbReference type="Proteomes" id="UP000282321">
    <property type="component" value="Unassembled WGS sequence"/>
</dbReference>
<dbReference type="Pfam" id="PF17210">
    <property type="entry name" value="SdrD_B"/>
    <property type="match status" value="1"/>
</dbReference>
<evidence type="ECO:0000313" key="6">
    <source>
        <dbReference type="Proteomes" id="UP000282321"/>
    </source>
</evidence>